<dbReference type="RefSeq" id="XP_024706712.1">
    <property type="nucleotide sequence ID" value="XM_024853948.1"/>
</dbReference>
<feature type="region of interest" description="Disordered" evidence="1">
    <location>
        <begin position="79"/>
        <end position="113"/>
    </location>
</feature>
<accession>A0A2I2GEV4</accession>
<dbReference type="CDD" id="cd09917">
    <property type="entry name" value="F-box_SF"/>
    <property type="match status" value="1"/>
</dbReference>
<dbReference type="InterPro" id="IPR001810">
    <property type="entry name" value="F-box_dom"/>
</dbReference>
<dbReference type="SUPFAM" id="SSF81383">
    <property type="entry name" value="F-box domain"/>
    <property type="match status" value="1"/>
</dbReference>
<name>A0A2I2GEV4_9EURO</name>
<dbReference type="PROSITE" id="PS50181">
    <property type="entry name" value="FBOX"/>
    <property type="match status" value="1"/>
</dbReference>
<keyword evidence="4" id="KW-1185">Reference proteome</keyword>
<comment type="caution">
    <text evidence="3">The sequence shown here is derived from an EMBL/GenBank/DDBJ whole genome shotgun (WGS) entry which is preliminary data.</text>
</comment>
<evidence type="ECO:0000259" key="2">
    <source>
        <dbReference type="PROSITE" id="PS50181"/>
    </source>
</evidence>
<dbReference type="Proteomes" id="UP000234275">
    <property type="component" value="Unassembled WGS sequence"/>
</dbReference>
<gene>
    <name evidence="3" type="ORF">P170DRAFT_487198</name>
</gene>
<evidence type="ECO:0000313" key="3">
    <source>
        <dbReference type="EMBL" id="PLB51410.1"/>
    </source>
</evidence>
<protein>
    <recommendedName>
        <fullName evidence="2">F-box domain-containing protein</fullName>
    </recommendedName>
</protein>
<dbReference type="AlphaFoldDB" id="A0A2I2GEV4"/>
<dbReference type="OrthoDB" id="6612291at2759"/>
<dbReference type="VEuPathDB" id="FungiDB:P170DRAFT_487198"/>
<organism evidence="3 4">
    <name type="scientific">Aspergillus steynii IBT 23096</name>
    <dbReference type="NCBI Taxonomy" id="1392250"/>
    <lineage>
        <taxon>Eukaryota</taxon>
        <taxon>Fungi</taxon>
        <taxon>Dikarya</taxon>
        <taxon>Ascomycota</taxon>
        <taxon>Pezizomycotina</taxon>
        <taxon>Eurotiomycetes</taxon>
        <taxon>Eurotiomycetidae</taxon>
        <taxon>Eurotiales</taxon>
        <taxon>Aspergillaceae</taxon>
        <taxon>Aspergillus</taxon>
        <taxon>Aspergillus subgen. Circumdati</taxon>
    </lineage>
</organism>
<dbReference type="GeneID" id="36561649"/>
<reference evidence="3 4" key="1">
    <citation type="submission" date="2016-12" db="EMBL/GenBank/DDBJ databases">
        <title>The genomes of Aspergillus section Nigri reveals drivers in fungal speciation.</title>
        <authorList>
            <consortium name="DOE Joint Genome Institute"/>
            <person name="Vesth T.C."/>
            <person name="Nybo J."/>
            <person name="Theobald S."/>
            <person name="Brandl J."/>
            <person name="Frisvad J.C."/>
            <person name="Nielsen K.F."/>
            <person name="Lyhne E.K."/>
            <person name="Kogle M.E."/>
            <person name="Kuo A."/>
            <person name="Riley R."/>
            <person name="Clum A."/>
            <person name="Nolan M."/>
            <person name="Lipzen A."/>
            <person name="Salamov A."/>
            <person name="Henrissat B."/>
            <person name="Wiebenga A."/>
            <person name="De Vries R.P."/>
            <person name="Grigoriev I.V."/>
            <person name="Mortensen U.H."/>
            <person name="Andersen M.R."/>
            <person name="Baker S.E."/>
        </authorList>
    </citation>
    <scope>NUCLEOTIDE SEQUENCE [LARGE SCALE GENOMIC DNA]</scope>
    <source>
        <strain evidence="3 4">IBT 23096</strain>
    </source>
</reference>
<sequence>MGQFSDCRYPGINVLTETRIYCHLCGVSFNIARSRIPGEPQLAKWDYTGSQPDLGVDEVDLEECARNGCQVVVFRPKEEDSTIDDPDYIPPENEAASADEYESDPGSVVSPDEAGLDEWDEDVESRCYQDWLFTGVIPQDSVPGEPTWLPLDRRDEVVFPIASEHWQAHYEPEDLEHIAGPNCLEANAYSGHAISLEEMQGCRTAQFLIHKISSGAHWQPGRLDEDWELPEDWFLSGLCDGMASRDDGYNEVHPVRGGIGSPRCENVNFDPEYTEANEYAMPFHPWCFDIFCRQSKIHFGRVNISGLMEWRNAEFSWDDFYAFPRTGDAASAQEQFWRHDPGNEYLAANPLFVPRLSPLLDAAVALEGNLSPQQGAFDLSCRPGYPRDTPVDPLTTLPMDIRLLILEYITSRDIANLRLASRAYEQLPISLWYHLIRDEMPWLWEAWDGKECVHRPSIWTSVTANGARLLFQRREHYDSVLKEEYRDGNPHEAMDYLLPLPASVIQQNILPRDRTNWYQLYTEIKRNWSQLKGLQNRQRIWEDVEEIVKRIKRQSGKINPMERNA</sequence>
<dbReference type="EMBL" id="MSFO01000002">
    <property type="protein sequence ID" value="PLB51410.1"/>
    <property type="molecule type" value="Genomic_DNA"/>
</dbReference>
<dbReference type="STRING" id="1392250.A0A2I2GEV4"/>
<evidence type="ECO:0000256" key="1">
    <source>
        <dbReference type="SAM" id="MobiDB-lite"/>
    </source>
</evidence>
<evidence type="ECO:0000313" key="4">
    <source>
        <dbReference type="Proteomes" id="UP000234275"/>
    </source>
</evidence>
<proteinExistence type="predicted"/>
<dbReference type="InterPro" id="IPR036047">
    <property type="entry name" value="F-box-like_dom_sf"/>
</dbReference>
<feature type="domain" description="F-box" evidence="2">
    <location>
        <begin position="391"/>
        <end position="435"/>
    </location>
</feature>